<accession>A0A086JK82</accession>
<dbReference type="Proteomes" id="UP000028828">
    <property type="component" value="Unassembled WGS sequence"/>
</dbReference>
<dbReference type="OrthoDB" id="10339386at2759"/>
<comment type="caution">
    <text evidence="2">The sequence shown here is derived from an EMBL/GenBank/DDBJ whole genome shotgun (WGS) entry which is preliminary data.</text>
</comment>
<proteinExistence type="predicted"/>
<dbReference type="EMBL" id="AEYI02001846">
    <property type="protein sequence ID" value="KFG32550.1"/>
    <property type="molecule type" value="Genomic_DNA"/>
</dbReference>
<evidence type="ECO:0000313" key="2">
    <source>
        <dbReference type="EMBL" id="KFG32550.1"/>
    </source>
</evidence>
<protein>
    <submittedName>
        <fullName evidence="2">Putative viral A-type inclusion repeat protein</fullName>
    </submittedName>
</protein>
<dbReference type="VEuPathDB" id="ToxoDB:TGP89_264805"/>
<keyword evidence="1" id="KW-0175">Coiled coil</keyword>
<organism evidence="2 3">
    <name type="scientific">Toxoplasma gondii p89</name>
    <dbReference type="NCBI Taxonomy" id="943119"/>
    <lineage>
        <taxon>Eukaryota</taxon>
        <taxon>Sar</taxon>
        <taxon>Alveolata</taxon>
        <taxon>Apicomplexa</taxon>
        <taxon>Conoidasida</taxon>
        <taxon>Coccidia</taxon>
        <taxon>Eucoccidiorida</taxon>
        <taxon>Eimeriorina</taxon>
        <taxon>Sarcocystidae</taxon>
        <taxon>Toxoplasma</taxon>
    </lineage>
</organism>
<gene>
    <name evidence="2" type="ORF">TGP89_264805</name>
</gene>
<name>A0A086JK82_TOXGO</name>
<sequence>MEAETRGVGRRVVDEIRLMNGLRDDLASAMQDRTAHRLRLRTSFEAHQSTLTLIEGEIATIGSQVLSSSEALRQANFLLEKLSVSAVHLQKTSEIFDSQLSKTNRKLEQDQKCFNEIRTQLDSYKESFRLVEQAEATKVAVVEIQAIKTSKQALERELEECRSQTNELEQEKERLEPELERQRASLVAAAEAHRLHQTRNKELLEELHRFKEEYIGLQQRQKSLEENFSRLQAEKLEFEKNASELNEKTDAEVCTAQTALSEATLRLHETASDIEAKQNELAKIVDQRKQLDAEMVETTSRMYSSISKMNELRDRDNEISESRSTVEKDIKARRHELARLKSESSIIEESSEAKAKLKTLRQEITKLETKYHENAQKEILLTEKCNILRQEACQAQARIEQSTLKKKTMSDLVTAKKSELHSLESLVSEITRGSKRLAEVNKQVTEAQESATVWETNVEETGVLLREKHEAVELLKLRKEELRDMQHVEEERLAGLEKQIKEVREQIKEAEERAKTANEEVQTVDPNANDTDIIELEAKLEADLDSFKKDLEARYQATVETLRVECKARYQSFLTRSIESEKERLQAEFSIQEKELEAEVLSVADMRLQAGQKKTHLEAEHANLNFVM</sequence>
<feature type="coiled-coil region" evidence="1">
    <location>
        <begin position="144"/>
        <end position="294"/>
    </location>
</feature>
<evidence type="ECO:0000313" key="3">
    <source>
        <dbReference type="Proteomes" id="UP000028828"/>
    </source>
</evidence>
<reference evidence="2 3" key="1">
    <citation type="submission" date="2014-03" db="EMBL/GenBank/DDBJ databases">
        <authorList>
            <person name="Sibley D."/>
            <person name="Venepally P."/>
            <person name="Karamycheva S."/>
            <person name="Hadjithomas M."/>
            <person name="Khan A."/>
            <person name="Brunk B."/>
            <person name="Roos D."/>
            <person name="Caler E."/>
            <person name="Lorenzi H."/>
        </authorList>
    </citation>
    <scope>NUCLEOTIDE SEQUENCE [LARGE SCALE GENOMIC DNA]</scope>
    <source>
        <strain evidence="3">p89</strain>
    </source>
</reference>
<feature type="coiled-coil region" evidence="1">
    <location>
        <begin position="465"/>
        <end position="520"/>
    </location>
</feature>
<feature type="coiled-coil region" evidence="1">
    <location>
        <begin position="350"/>
        <end position="377"/>
    </location>
</feature>
<dbReference type="AlphaFoldDB" id="A0A086JK82"/>
<evidence type="ECO:0000256" key="1">
    <source>
        <dbReference type="SAM" id="Coils"/>
    </source>
</evidence>